<feature type="region of interest" description="Disordered" evidence="1">
    <location>
        <begin position="67"/>
        <end position="89"/>
    </location>
</feature>
<gene>
    <name evidence="2" type="ORF">TrCOL_g8186</name>
</gene>
<proteinExistence type="predicted"/>
<feature type="compositionally biased region" description="Low complexity" evidence="1">
    <location>
        <begin position="73"/>
        <end position="85"/>
    </location>
</feature>
<dbReference type="EMBL" id="BRYA01000148">
    <property type="protein sequence ID" value="GMI41341.1"/>
    <property type="molecule type" value="Genomic_DNA"/>
</dbReference>
<comment type="caution">
    <text evidence="2">The sequence shown here is derived from an EMBL/GenBank/DDBJ whole genome shotgun (WGS) entry which is preliminary data.</text>
</comment>
<dbReference type="Proteomes" id="UP001165065">
    <property type="component" value="Unassembled WGS sequence"/>
</dbReference>
<name>A0A9W7GCP3_9STRA</name>
<organism evidence="2 3">
    <name type="scientific">Triparma columacea</name>
    <dbReference type="NCBI Taxonomy" id="722753"/>
    <lineage>
        <taxon>Eukaryota</taxon>
        <taxon>Sar</taxon>
        <taxon>Stramenopiles</taxon>
        <taxon>Ochrophyta</taxon>
        <taxon>Bolidophyceae</taxon>
        <taxon>Parmales</taxon>
        <taxon>Triparmaceae</taxon>
        <taxon>Triparma</taxon>
    </lineage>
</organism>
<reference evidence="3" key="1">
    <citation type="journal article" date="2023" name="Commun. Biol.">
        <title>Genome analysis of Parmales, the sister group of diatoms, reveals the evolutionary specialization of diatoms from phago-mixotrophs to photoautotrophs.</title>
        <authorList>
            <person name="Ban H."/>
            <person name="Sato S."/>
            <person name="Yoshikawa S."/>
            <person name="Yamada K."/>
            <person name="Nakamura Y."/>
            <person name="Ichinomiya M."/>
            <person name="Sato N."/>
            <person name="Blanc-Mathieu R."/>
            <person name="Endo H."/>
            <person name="Kuwata A."/>
            <person name="Ogata H."/>
        </authorList>
    </citation>
    <scope>NUCLEOTIDE SEQUENCE [LARGE SCALE GENOMIC DNA]</scope>
</reference>
<dbReference type="AlphaFoldDB" id="A0A9W7GCP3"/>
<accession>A0A9W7GCP3</accession>
<protein>
    <submittedName>
        <fullName evidence="2">Uncharacterized protein</fullName>
    </submittedName>
</protein>
<evidence type="ECO:0000313" key="2">
    <source>
        <dbReference type="EMBL" id="GMI41341.1"/>
    </source>
</evidence>
<evidence type="ECO:0000256" key="1">
    <source>
        <dbReference type="SAM" id="MobiDB-lite"/>
    </source>
</evidence>
<sequence>MSRLMYDNVHMLSPSGEFLCTISNKKANWYIKKGLGSWEEMETKEDYKDCKQGEEEFRTIRLNFIPENKKPTSSSSSSSSSSSPSDDLYHKRVKKNECCICSTSHPGFMRHYVVPSSFRSLFPRRFKSHMSHDVVLVCSGCYVDVQKRTGREITKVCKEGEERWKRKVEGEGGKVEGEWMVDRETMEARSKAVAIRKYGGNMPEEVRREHERFVIEYLKSIGRGGGEEDEETKLCDKTLEELGNLGYKTRNPKYKGGAEIIVEEMKTSERKLAEFVKYWRRFFLDVAKPKNLPAGWGVNSKVTLDGIIREDEVVV</sequence>
<keyword evidence="3" id="KW-1185">Reference proteome</keyword>
<evidence type="ECO:0000313" key="3">
    <source>
        <dbReference type="Proteomes" id="UP001165065"/>
    </source>
</evidence>
<dbReference type="OrthoDB" id="2250022at2759"/>